<comment type="caution">
    <text evidence="6">The sequence shown here is derived from an EMBL/GenBank/DDBJ whole genome shotgun (WGS) entry which is preliminary data.</text>
</comment>
<dbReference type="CDD" id="cd24046">
    <property type="entry name" value="ASKHA_NBD_NTPDase5-like"/>
    <property type="match status" value="1"/>
</dbReference>
<dbReference type="GO" id="GO:0016787">
    <property type="term" value="F:hydrolase activity"/>
    <property type="evidence" value="ECO:0007669"/>
    <property type="project" value="UniProtKB-KW"/>
</dbReference>
<dbReference type="Pfam" id="PF01150">
    <property type="entry name" value="GDA1_CD39"/>
    <property type="match status" value="1"/>
</dbReference>
<evidence type="ECO:0000256" key="5">
    <source>
        <dbReference type="SAM" id="SignalP"/>
    </source>
</evidence>
<evidence type="ECO:0000313" key="6">
    <source>
        <dbReference type="EMBL" id="CAD5223556.1"/>
    </source>
</evidence>
<dbReference type="InterPro" id="IPR000407">
    <property type="entry name" value="GDA1_CD39_NTPase"/>
</dbReference>
<feature type="binding site" evidence="4">
    <location>
        <begin position="210"/>
        <end position="214"/>
    </location>
    <ligand>
        <name>ATP</name>
        <dbReference type="ChEBI" id="CHEBI:30616"/>
    </ligand>
</feature>
<comment type="similarity">
    <text evidence="1">Belongs to the GDA1/CD39 NTPase family.</text>
</comment>
<keyword evidence="7" id="KW-1185">Reference proteome</keyword>
<gene>
    <name evidence="6" type="ORF">BOKJ2_LOCUS10326</name>
</gene>
<evidence type="ECO:0000256" key="3">
    <source>
        <dbReference type="PIRSR" id="PIRSR600407-1"/>
    </source>
</evidence>
<keyword evidence="4" id="KW-0067">ATP-binding</keyword>
<dbReference type="EMBL" id="CAJFCW020000005">
    <property type="protein sequence ID" value="CAG9118200.1"/>
    <property type="molecule type" value="Genomic_DNA"/>
</dbReference>
<dbReference type="Proteomes" id="UP000614601">
    <property type="component" value="Unassembled WGS sequence"/>
</dbReference>
<feature type="active site" description="Proton acceptor" evidence="3">
    <location>
        <position position="177"/>
    </location>
</feature>
<name>A0A811L7P1_9BILA</name>
<keyword evidence="2" id="KW-0378">Hydrolase</keyword>
<dbReference type="EMBL" id="CAJFDH010000005">
    <property type="protein sequence ID" value="CAD5223556.1"/>
    <property type="molecule type" value="Genomic_DNA"/>
</dbReference>
<sequence>MGFLTVCFLVLAANGWVWGEQQVDWIETPTKEIKSCLSPDLEHEEHETCRFYSAVIDAGSTGSRLHLFEFSHDPAQEHSPFKLESETFRQTNPGLSSYAADPSKAAASIKYLIDEARKKVPKGLWNHTPIVMKATAGLRLLPSDESDRILFEVEAVVQKSGLLTEAESVGILSGIDEGVFGWFTLNFLTDKMQFIRGDAQKTAVALDLGGGSTQVTFMPTNPEEAFTAGAVEDEFGHQLKIFGQKLRLYTHSYLGNGLIAARLGMARLNNDKETDLDVDCFPKGYVMKNWDYAGKNWTLRGTSSKSFKTCKLLADKYVKNTNIRPVERLINKYDIYVFAYFFDRAEQAGLTTGKDQKGRWIKVGDFKNAAEKFCALEEHEWGTEHWRPFQCMDLSYIYSLLSTGYGLQDDVKIHVSKKLKSMEVSWALGAGFHLLNSYHENAKQSYQPYTELYKTKNATYVTRIYSYLSEKTTDLLVALRIIS</sequence>
<dbReference type="GO" id="GO:0005524">
    <property type="term" value="F:ATP binding"/>
    <property type="evidence" value="ECO:0007669"/>
    <property type="project" value="UniProtKB-KW"/>
</dbReference>
<evidence type="ECO:0000256" key="4">
    <source>
        <dbReference type="PIRSR" id="PIRSR600407-2"/>
    </source>
</evidence>
<protein>
    <submittedName>
        <fullName evidence="6">Uncharacterized protein</fullName>
    </submittedName>
</protein>
<dbReference type="AlphaFoldDB" id="A0A811L7P1"/>
<feature type="signal peptide" evidence="5">
    <location>
        <begin position="1"/>
        <end position="19"/>
    </location>
</feature>
<organism evidence="6 7">
    <name type="scientific">Bursaphelenchus okinawaensis</name>
    <dbReference type="NCBI Taxonomy" id="465554"/>
    <lineage>
        <taxon>Eukaryota</taxon>
        <taxon>Metazoa</taxon>
        <taxon>Ecdysozoa</taxon>
        <taxon>Nematoda</taxon>
        <taxon>Chromadorea</taxon>
        <taxon>Rhabditida</taxon>
        <taxon>Tylenchina</taxon>
        <taxon>Tylenchomorpha</taxon>
        <taxon>Aphelenchoidea</taxon>
        <taxon>Aphelenchoididae</taxon>
        <taxon>Bursaphelenchus</taxon>
    </lineage>
</organism>
<keyword evidence="5" id="KW-0732">Signal</keyword>
<keyword evidence="4" id="KW-0547">Nucleotide-binding</keyword>
<evidence type="ECO:0000256" key="1">
    <source>
        <dbReference type="ARBA" id="ARBA00009283"/>
    </source>
</evidence>
<accession>A0A811L7P1</accession>
<evidence type="ECO:0000256" key="2">
    <source>
        <dbReference type="ARBA" id="ARBA00022801"/>
    </source>
</evidence>
<proteinExistence type="inferred from homology"/>
<dbReference type="Gene3D" id="3.30.420.40">
    <property type="match status" value="1"/>
</dbReference>
<feature type="chain" id="PRO_5044131719" evidence="5">
    <location>
        <begin position="20"/>
        <end position="483"/>
    </location>
</feature>
<evidence type="ECO:0000313" key="7">
    <source>
        <dbReference type="Proteomes" id="UP000614601"/>
    </source>
</evidence>
<dbReference type="PANTHER" id="PTHR11782:SF127">
    <property type="entry name" value="NTPASE, ISOFORM F"/>
    <property type="match status" value="1"/>
</dbReference>
<dbReference type="Proteomes" id="UP000783686">
    <property type="component" value="Unassembled WGS sequence"/>
</dbReference>
<reference evidence="6" key="1">
    <citation type="submission" date="2020-09" db="EMBL/GenBank/DDBJ databases">
        <authorList>
            <person name="Kikuchi T."/>
        </authorList>
    </citation>
    <scope>NUCLEOTIDE SEQUENCE</scope>
    <source>
        <strain evidence="6">SH1</strain>
    </source>
</reference>
<dbReference type="PANTHER" id="PTHR11782">
    <property type="entry name" value="ADENOSINE/GUANOSINE DIPHOSPHATASE"/>
    <property type="match status" value="1"/>
</dbReference>
<dbReference type="OrthoDB" id="6372431at2759"/>
<dbReference type="Gene3D" id="3.30.420.150">
    <property type="entry name" value="Exopolyphosphatase. Domain 2"/>
    <property type="match status" value="1"/>
</dbReference>